<feature type="transmembrane region" description="Helical" evidence="1">
    <location>
        <begin position="110"/>
        <end position="128"/>
    </location>
</feature>
<dbReference type="CTD" id="20230603"/>
<feature type="transmembrane region" description="Helical" evidence="1">
    <location>
        <begin position="84"/>
        <end position="104"/>
    </location>
</feature>
<evidence type="ECO:0000313" key="2">
    <source>
        <dbReference type="EMBL" id="ESP02845.1"/>
    </source>
</evidence>
<keyword evidence="1" id="KW-0472">Membrane</keyword>
<dbReference type="OrthoDB" id="45313at2759"/>
<feature type="transmembrane region" description="Helical" evidence="1">
    <location>
        <begin position="45"/>
        <end position="63"/>
    </location>
</feature>
<name>V4CKT7_LOTGI</name>
<dbReference type="EMBL" id="KB200129">
    <property type="protein sequence ID" value="ESP02845.1"/>
    <property type="molecule type" value="Genomic_DNA"/>
</dbReference>
<feature type="transmembrane region" description="Helical" evidence="1">
    <location>
        <begin position="245"/>
        <end position="268"/>
    </location>
</feature>
<organism evidence="2 3">
    <name type="scientific">Lottia gigantea</name>
    <name type="common">Giant owl limpet</name>
    <dbReference type="NCBI Taxonomy" id="225164"/>
    <lineage>
        <taxon>Eukaryota</taxon>
        <taxon>Metazoa</taxon>
        <taxon>Spiralia</taxon>
        <taxon>Lophotrochozoa</taxon>
        <taxon>Mollusca</taxon>
        <taxon>Gastropoda</taxon>
        <taxon>Patellogastropoda</taxon>
        <taxon>Lottioidea</taxon>
        <taxon>Lottiidae</taxon>
        <taxon>Lottia</taxon>
    </lineage>
</organism>
<keyword evidence="1" id="KW-0812">Transmembrane</keyword>
<evidence type="ECO:0000256" key="1">
    <source>
        <dbReference type="SAM" id="Phobius"/>
    </source>
</evidence>
<dbReference type="KEGG" id="lgi:LOTGIDRAFT_110590"/>
<protein>
    <submittedName>
        <fullName evidence="2">Uncharacterized protein</fullName>
    </submittedName>
</protein>
<feature type="transmembrane region" description="Helical" evidence="1">
    <location>
        <begin position="209"/>
        <end position="233"/>
    </location>
</feature>
<keyword evidence="1" id="KW-1133">Transmembrane helix</keyword>
<sequence length="348" mass="39548">MQTYLHVLDSYFSVILFGPLVTAYWRGTWEIADVYLFPDNSNLSFGVSTAAGVLVYLCFNFSQDHFTSLNYKMSSPMFCISSRLHAYILGHAMVNYWRGIMGFMDKINKTYLYMGLETILSTILLAVLKGSINAISAPLLTIPDTGPHGRKDYFQISTKLKTKSTESWSFFLDCCYSVLIISGLVIVQWHGVWGLIDLMIVPQDQFKSAWLSLVIGYAMTMVLLIVQWPVMAFAKKARNETFKCYSIILLLIEIFMSFCGTTASAFVWRGFWNLQDQLLLPNNLELSVWISHGIGTICLMIMFHFNTAIQAGLDSDGDIIFSDEQTFFDIKFICNIIRYSGNMVCYST</sequence>
<dbReference type="AlphaFoldDB" id="V4CKT7"/>
<evidence type="ECO:0000313" key="3">
    <source>
        <dbReference type="Proteomes" id="UP000030746"/>
    </source>
</evidence>
<gene>
    <name evidence="2" type="ORF">LOTGIDRAFT_110590</name>
</gene>
<reference evidence="2 3" key="1">
    <citation type="journal article" date="2013" name="Nature">
        <title>Insights into bilaterian evolution from three spiralian genomes.</title>
        <authorList>
            <person name="Simakov O."/>
            <person name="Marletaz F."/>
            <person name="Cho S.J."/>
            <person name="Edsinger-Gonzales E."/>
            <person name="Havlak P."/>
            <person name="Hellsten U."/>
            <person name="Kuo D.H."/>
            <person name="Larsson T."/>
            <person name="Lv J."/>
            <person name="Arendt D."/>
            <person name="Savage R."/>
            <person name="Osoegawa K."/>
            <person name="de Jong P."/>
            <person name="Grimwood J."/>
            <person name="Chapman J.A."/>
            <person name="Shapiro H."/>
            <person name="Aerts A."/>
            <person name="Otillar R.P."/>
            <person name="Terry A.Y."/>
            <person name="Boore J.L."/>
            <person name="Grigoriev I.V."/>
            <person name="Lindberg D.R."/>
            <person name="Seaver E.C."/>
            <person name="Weisblat D.A."/>
            <person name="Putnam N.H."/>
            <person name="Rokhsar D.S."/>
        </authorList>
    </citation>
    <scope>NUCLEOTIDE SEQUENCE [LARGE SCALE GENOMIC DNA]</scope>
</reference>
<dbReference type="PANTHER" id="PTHR35270:SF2">
    <property type="entry name" value="FUSELESS, ISOFORM A"/>
    <property type="match status" value="1"/>
</dbReference>
<feature type="transmembrane region" description="Helical" evidence="1">
    <location>
        <begin position="168"/>
        <end position="189"/>
    </location>
</feature>
<feature type="transmembrane region" description="Helical" evidence="1">
    <location>
        <begin position="7"/>
        <end position="25"/>
    </location>
</feature>
<dbReference type="RefSeq" id="XP_009046315.1">
    <property type="nucleotide sequence ID" value="XM_009048067.1"/>
</dbReference>
<proteinExistence type="predicted"/>
<accession>V4CKT7</accession>
<feature type="transmembrane region" description="Helical" evidence="1">
    <location>
        <begin position="288"/>
        <end position="305"/>
    </location>
</feature>
<dbReference type="Proteomes" id="UP000030746">
    <property type="component" value="Unassembled WGS sequence"/>
</dbReference>
<dbReference type="GeneID" id="20230603"/>
<dbReference type="InterPro" id="IPR032751">
    <property type="entry name" value="Fuseless"/>
</dbReference>
<dbReference type="HOGENOM" id="CLU_039224_0_0_1"/>
<dbReference type="Pfam" id="PF15993">
    <property type="entry name" value="Fuseless"/>
    <property type="match status" value="1"/>
</dbReference>
<dbReference type="PANTHER" id="PTHR35270">
    <property type="entry name" value="FUSELESS, ISOFORM A"/>
    <property type="match status" value="1"/>
</dbReference>
<keyword evidence="3" id="KW-1185">Reference proteome</keyword>
<dbReference type="OMA" id="AMSYITH"/>